<dbReference type="Pfam" id="PF08638">
    <property type="entry name" value="Med14"/>
    <property type="match status" value="1"/>
</dbReference>
<comment type="similarity">
    <text evidence="2 9">Belongs to the Mediator complex subunit 14 family.</text>
</comment>
<dbReference type="GO" id="GO:0006357">
    <property type="term" value="P:regulation of transcription by RNA polymerase II"/>
    <property type="evidence" value="ECO:0007669"/>
    <property type="project" value="InterPro"/>
</dbReference>
<dbReference type="PANTHER" id="PTHR12809">
    <property type="entry name" value="MEDIATOR COMPLEX SUBUNIT"/>
    <property type="match status" value="1"/>
</dbReference>
<dbReference type="AlphaFoldDB" id="A0A0D7AQK7"/>
<evidence type="ECO:0000256" key="8">
    <source>
        <dbReference type="ARBA" id="ARBA00032007"/>
    </source>
</evidence>
<evidence type="ECO:0000256" key="7">
    <source>
        <dbReference type="ARBA" id="ARBA00023242"/>
    </source>
</evidence>
<evidence type="ECO:0000259" key="10">
    <source>
        <dbReference type="Pfam" id="PF08638"/>
    </source>
</evidence>
<evidence type="ECO:0000256" key="5">
    <source>
        <dbReference type="ARBA" id="ARBA00023159"/>
    </source>
</evidence>
<evidence type="ECO:0000256" key="3">
    <source>
        <dbReference type="ARBA" id="ARBA00019619"/>
    </source>
</evidence>
<keyword evidence="5 9" id="KW-0010">Activator</keyword>
<organism evidence="11 12">
    <name type="scientific">Fistulina hepatica ATCC 64428</name>
    <dbReference type="NCBI Taxonomy" id="1128425"/>
    <lineage>
        <taxon>Eukaryota</taxon>
        <taxon>Fungi</taxon>
        <taxon>Dikarya</taxon>
        <taxon>Basidiomycota</taxon>
        <taxon>Agaricomycotina</taxon>
        <taxon>Agaricomycetes</taxon>
        <taxon>Agaricomycetidae</taxon>
        <taxon>Agaricales</taxon>
        <taxon>Fistulinaceae</taxon>
        <taxon>Fistulina</taxon>
    </lineage>
</organism>
<dbReference type="InterPro" id="IPR055122">
    <property type="entry name" value="Med14_N"/>
</dbReference>
<keyword evidence="6 9" id="KW-0804">Transcription</keyword>
<comment type="function">
    <text evidence="9">Component of the Mediator complex, a coactivator involved in the regulated transcription of nearly all RNA polymerase II-dependent genes. Mediator functions as a bridge to convey information from gene-specific regulatory proteins to the basal RNA polymerase II transcription machinery. Mediator is recruited to promoters by direct interactions with regulatory proteins and serves as a scaffold for the assembly of a functional preinitiation complex with RNA polymerase II and the general transcription factors.</text>
</comment>
<name>A0A0D7AQK7_9AGAR</name>
<comment type="subcellular location">
    <subcellularLocation>
        <location evidence="1 9">Nucleus</location>
    </subcellularLocation>
</comment>
<evidence type="ECO:0000256" key="4">
    <source>
        <dbReference type="ARBA" id="ARBA00023015"/>
    </source>
</evidence>
<evidence type="ECO:0000256" key="6">
    <source>
        <dbReference type="ARBA" id="ARBA00023163"/>
    </source>
</evidence>
<evidence type="ECO:0000313" key="11">
    <source>
        <dbReference type="EMBL" id="KIY53083.1"/>
    </source>
</evidence>
<reference evidence="11 12" key="1">
    <citation type="journal article" date="2015" name="Fungal Genet. Biol.">
        <title>Evolution of novel wood decay mechanisms in Agaricales revealed by the genome sequences of Fistulina hepatica and Cylindrobasidium torrendii.</title>
        <authorList>
            <person name="Floudas D."/>
            <person name="Held B.W."/>
            <person name="Riley R."/>
            <person name="Nagy L.G."/>
            <person name="Koehler G."/>
            <person name="Ransdell A.S."/>
            <person name="Younus H."/>
            <person name="Chow J."/>
            <person name="Chiniquy J."/>
            <person name="Lipzen A."/>
            <person name="Tritt A."/>
            <person name="Sun H."/>
            <person name="Haridas S."/>
            <person name="LaButti K."/>
            <person name="Ohm R.A."/>
            <person name="Kues U."/>
            <person name="Blanchette R.A."/>
            <person name="Grigoriev I.V."/>
            <person name="Minto R.E."/>
            <person name="Hibbett D.S."/>
        </authorList>
    </citation>
    <scope>NUCLEOTIDE SEQUENCE [LARGE SCALE GENOMIC DNA]</scope>
    <source>
        <strain evidence="11 12">ATCC 64428</strain>
    </source>
</reference>
<sequence length="1082" mass="121099">MNGLHDDDTSEFTIQQLEAELPVVHDGQVPLGELVSRVAQAIYAELQELAETMPNMSDAARKRTMADWVVKTKKQVVKLYAVAKWSRDADTVQKCMNITAFLMNQNRQFDDVVQALGFSRENLNPARLRNHDLLTSLDVLTTGTYWRLPTSIRKWIIPEPPLTNQDIVKTFLAVEEAMRFRLRMFEVIPVEISAYHIAGGRVHFTDSKLFTTSLTLSGIRKEDRWMFVDVEFLFKVGGDTTGMQDLPTRPLTMMDFIAQEVDARLSYYLPRPPIELPAGVELPPEPKLADNTVDAPLVRLYNFLQIMSLSYQLEILLYQASRMRSLGWADYLSLSRSTDGKSFTASYWVRKPPPQAAGRSRSNLPLFGGTLSISIGRRRFKGGPARGPKGRVLADLQQKSKLHGRKSSDEVESLAFEVVWEPAKDAIGVTLPPTALMPEEMLRIDSQNLDFESLLRGIIRWHSREILSVHKQHLSSGAFAEPGVVVQINNVQALRVNICGDEIVIVGLDARTGRLTLKDSGDLAAAGRNVRFAHYLDQLNENPMKLFDLMTHLRFATFTNGVVTKANSLGLQSFRHRNFQPSELQKLGGPAMRGTVYIQLAKFPMNYLVVVTTEARFQYALITAKVLPDSMYAQMIMEDIGWLDFERIHGSDDVSIAQRDQPIGRRNTGFDLDTRVLRELYSYCCARVAYVTVESQFKTRHIPFVHVNPAASLADAAAEFPHIQSSLARSVPALSVDSKAILDGSPAAEAAMPNIRVIPLNWWSEKEAQVVTCVKLKYVQQPMGKRASGTSHVIRPSKRIIYDASQAVVSFLSENVSTCVEEFLEEWARVSKMVVIAREVAGMAKEKNWPDVRLLSFDLQTVEFAYASDYVVSIACEDQLLGGTFHLRFSRLRKDADAMEVDHASFNPHGDAEPFLRNILKHGHGRLASSVYRLVVILRETLPIVEELESIRWDNESANSRLSIDTFTKAAGWFRLLYGDIRHALDFRLMIGKRVAILDGSVSLFHTPASGDASTSTLGLRPIPRFKDILLNVVQEAAASKLIEPGAVVPMDAGLVCNTASVRLLARQIHTKIVHECAGSQP</sequence>
<proteinExistence type="inferred from homology"/>
<dbReference type="PANTHER" id="PTHR12809:SF2">
    <property type="entry name" value="MEDIATOR OF RNA POLYMERASE II TRANSCRIPTION SUBUNIT 14"/>
    <property type="match status" value="1"/>
</dbReference>
<feature type="domain" description="Mediator complex subunit MED14 N-terminal" evidence="10">
    <location>
        <begin position="28"/>
        <end position="217"/>
    </location>
</feature>
<dbReference type="InterPro" id="IPR013947">
    <property type="entry name" value="Mediator_Med14"/>
</dbReference>
<dbReference type="Proteomes" id="UP000054144">
    <property type="component" value="Unassembled WGS sequence"/>
</dbReference>
<keyword evidence="12" id="KW-1185">Reference proteome</keyword>
<dbReference type="GO" id="GO:0016592">
    <property type="term" value="C:mediator complex"/>
    <property type="evidence" value="ECO:0007669"/>
    <property type="project" value="UniProtKB-UniRule"/>
</dbReference>
<gene>
    <name evidence="11" type="ORF">FISHEDRAFT_63493</name>
</gene>
<dbReference type="EMBL" id="KN881628">
    <property type="protein sequence ID" value="KIY53083.1"/>
    <property type="molecule type" value="Genomic_DNA"/>
</dbReference>
<evidence type="ECO:0000256" key="1">
    <source>
        <dbReference type="ARBA" id="ARBA00004123"/>
    </source>
</evidence>
<evidence type="ECO:0000256" key="9">
    <source>
        <dbReference type="RuleBase" id="RU365082"/>
    </source>
</evidence>
<accession>A0A0D7AQK7</accession>
<keyword evidence="4 9" id="KW-0805">Transcription regulation</keyword>
<dbReference type="GO" id="GO:0070847">
    <property type="term" value="C:core mediator complex"/>
    <property type="evidence" value="ECO:0007669"/>
    <property type="project" value="TreeGrafter"/>
</dbReference>
<dbReference type="GO" id="GO:0003712">
    <property type="term" value="F:transcription coregulator activity"/>
    <property type="evidence" value="ECO:0007669"/>
    <property type="project" value="UniProtKB-UniRule"/>
</dbReference>
<evidence type="ECO:0000256" key="2">
    <source>
        <dbReference type="ARBA" id="ARBA00007813"/>
    </source>
</evidence>
<dbReference type="OrthoDB" id="205099at2759"/>
<keyword evidence="7 9" id="KW-0539">Nucleus</keyword>
<evidence type="ECO:0000313" key="12">
    <source>
        <dbReference type="Proteomes" id="UP000054144"/>
    </source>
</evidence>
<protein>
    <recommendedName>
        <fullName evidence="3 9">Mediator of RNA polymerase II transcription subunit 14</fullName>
    </recommendedName>
    <alternativeName>
        <fullName evidence="8 9">Mediator complex subunit 14</fullName>
    </alternativeName>
</protein>
<comment type="subunit">
    <text evidence="9">Component of the Mediator complex.</text>
</comment>